<proteinExistence type="inferred from homology"/>
<evidence type="ECO:0000256" key="4">
    <source>
        <dbReference type="ARBA" id="ARBA00022475"/>
    </source>
</evidence>
<comment type="caution">
    <text evidence="10">The sequence shown here is derived from an EMBL/GenBank/DDBJ whole genome shotgun (WGS) entry which is preliminary data.</text>
</comment>
<feature type="transmembrane region" description="Helical" evidence="9">
    <location>
        <begin position="373"/>
        <end position="406"/>
    </location>
</feature>
<keyword evidence="6 9" id="KW-1133">Transmembrane helix</keyword>
<evidence type="ECO:0000313" key="10">
    <source>
        <dbReference type="EMBL" id="GGH59112.1"/>
    </source>
</evidence>
<feature type="transmembrane region" description="Helical" evidence="9">
    <location>
        <begin position="342"/>
        <end position="361"/>
    </location>
</feature>
<feature type="transmembrane region" description="Helical" evidence="9">
    <location>
        <begin position="71"/>
        <end position="95"/>
    </location>
</feature>
<accession>A0A917MR59</accession>
<feature type="transmembrane region" description="Helical" evidence="9">
    <location>
        <begin position="101"/>
        <end position="119"/>
    </location>
</feature>
<dbReference type="Proteomes" id="UP000600171">
    <property type="component" value="Unassembled WGS sequence"/>
</dbReference>
<feature type="transmembrane region" description="Helical" evidence="9">
    <location>
        <begin position="277"/>
        <end position="300"/>
    </location>
</feature>
<organism evidence="10 11">
    <name type="scientific">Rothia aerolata</name>
    <dbReference type="NCBI Taxonomy" id="1812262"/>
    <lineage>
        <taxon>Bacteria</taxon>
        <taxon>Bacillati</taxon>
        <taxon>Actinomycetota</taxon>
        <taxon>Actinomycetes</taxon>
        <taxon>Micrococcales</taxon>
        <taxon>Micrococcaceae</taxon>
        <taxon>Rothia</taxon>
    </lineage>
</organism>
<keyword evidence="11" id="KW-1185">Reference proteome</keyword>
<keyword evidence="7 9" id="KW-0472">Membrane</keyword>
<dbReference type="EMBL" id="BMDC01000001">
    <property type="protein sequence ID" value="GGH59112.1"/>
    <property type="molecule type" value="Genomic_DNA"/>
</dbReference>
<evidence type="ECO:0000313" key="11">
    <source>
        <dbReference type="Proteomes" id="UP000600171"/>
    </source>
</evidence>
<protein>
    <recommendedName>
        <fullName evidence="12">AI-2E family transporter</fullName>
    </recommendedName>
</protein>
<evidence type="ECO:0000256" key="7">
    <source>
        <dbReference type="ARBA" id="ARBA00023136"/>
    </source>
</evidence>
<gene>
    <name evidence="10" type="ORF">GCM10007359_06000</name>
</gene>
<comment type="similarity">
    <text evidence="2">Belongs to the autoinducer-2 exporter (AI-2E) (TC 2.A.86) family.</text>
</comment>
<keyword evidence="3" id="KW-0813">Transport</keyword>
<keyword evidence="4" id="KW-1003">Cell membrane</keyword>
<dbReference type="PANTHER" id="PTHR21716">
    <property type="entry name" value="TRANSMEMBRANE PROTEIN"/>
    <property type="match status" value="1"/>
</dbReference>
<dbReference type="GO" id="GO:0005886">
    <property type="term" value="C:plasma membrane"/>
    <property type="evidence" value="ECO:0007669"/>
    <property type="project" value="UniProtKB-SubCell"/>
</dbReference>
<evidence type="ECO:0000256" key="1">
    <source>
        <dbReference type="ARBA" id="ARBA00004651"/>
    </source>
</evidence>
<keyword evidence="5 9" id="KW-0812">Transmembrane</keyword>
<feature type="transmembrane region" description="Helical" evidence="9">
    <location>
        <begin position="220"/>
        <end position="242"/>
    </location>
</feature>
<dbReference type="PANTHER" id="PTHR21716:SF53">
    <property type="entry name" value="PERMEASE PERM-RELATED"/>
    <property type="match status" value="1"/>
</dbReference>
<sequence length="417" mass="44912">MIVADKTSGSKLKRWVLPRHQKRASTETERSFRPSIPSIPWAQPRPRFEPPSTGTVAESTQEERKEQPVSVVNPVLVGFMFTTGVGLALLGWWAMTNVGALAGWVVGALFIALGLDPAVRRLEKLGMPRIAGVISLFALITLALTGLLSYVIPQIANQTVQLVNGFPGMFEDFLISDFFITIDNQFEVRSWVDNEVQAGFTELTGNTNVVSGFLNNLVNAGSTVATIITGTLIVLFLSLYFLSSLPVMKAWFVRLTPASRRERVAALTEKITASVGYYVMGQAIVAVCNATFALIVMLIVDAPFPQLLTLFVVILAFIPLVGGVSAGILVSLICLMNSWQTAVIFAICYFIYLQIEAYFISPRIMSKAVAVPGGVAIIAVAAGGALWGVLGALIAIPIAASLLILVKEVLVPRQDAA</sequence>
<evidence type="ECO:0000256" key="5">
    <source>
        <dbReference type="ARBA" id="ARBA00022692"/>
    </source>
</evidence>
<dbReference type="AlphaFoldDB" id="A0A917MR59"/>
<dbReference type="Pfam" id="PF01594">
    <property type="entry name" value="AI-2E_transport"/>
    <property type="match status" value="1"/>
</dbReference>
<feature type="transmembrane region" description="Helical" evidence="9">
    <location>
        <begin position="131"/>
        <end position="152"/>
    </location>
</feature>
<feature type="region of interest" description="Disordered" evidence="8">
    <location>
        <begin position="15"/>
        <end position="65"/>
    </location>
</feature>
<evidence type="ECO:0000256" key="6">
    <source>
        <dbReference type="ARBA" id="ARBA00022989"/>
    </source>
</evidence>
<feature type="transmembrane region" description="Helical" evidence="9">
    <location>
        <begin position="306"/>
        <end position="335"/>
    </location>
</feature>
<dbReference type="InterPro" id="IPR002549">
    <property type="entry name" value="AI-2E-like"/>
</dbReference>
<evidence type="ECO:0008006" key="12">
    <source>
        <dbReference type="Google" id="ProtNLM"/>
    </source>
</evidence>
<evidence type="ECO:0000256" key="2">
    <source>
        <dbReference type="ARBA" id="ARBA00009773"/>
    </source>
</evidence>
<comment type="subcellular location">
    <subcellularLocation>
        <location evidence="1">Cell membrane</location>
        <topology evidence="1">Multi-pass membrane protein</topology>
    </subcellularLocation>
</comment>
<evidence type="ECO:0000256" key="9">
    <source>
        <dbReference type="SAM" id="Phobius"/>
    </source>
</evidence>
<reference evidence="10 11" key="1">
    <citation type="journal article" date="2014" name="Int. J. Syst. Evol. Microbiol.">
        <title>Complete genome sequence of Corynebacterium casei LMG S-19264T (=DSM 44701T), isolated from a smear-ripened cheese.</title>
        <authorList>
            <consortium name="US DOE Joint Genome Institute (JGI-PGF)"/>
            <person name="Walter F."/>
            <person name="Albersmeier A."/>
            <person name="Kalinowski J."/>
            <person name="Ruckert C."/>
        </authorList>
    </citation>
    <scope>NUCLEOTIDE SEQUENCE [LARGE SCALE GENOMIC DNA]</scope>
    <source>
        <strain evidence="10 11">CCM 8669</strain>
    </source>
</reference>
<name>A0A917MR59_9MICC</name>
<evidence type="ECO:0000256" key="8">
    <source>
        <dbReference type="SAM" id="MobiDB-lite"/>
    </source>
</evidence>
<evidence type="ECO:0000256" key="3">
    <source>
        <dbReference type="ARBA" id="ARBA00022448"/>
    </source>
</evidence>
<dbReference type="GO" id="GO:0055085">
    <property type="term" value="P:transmembrane transport"/>
    <property type="evidence" value="ECO:0007669"/>
    <property type="project" value="TreeGrafter"/>
</dbReference>